<feature type="compositionally biased region" description="Gly residues" evidence="10">
    <location>
        <begin position="1490"/>
        <end position="1499"/>
    </location>
</feature>
<feature type="region of interest" description="Disordered" evidence="10">
    <location>
        <begin position="1583"/>
        <end position="1607"/>
    </location>
</feature>
<dbReference type="GO" id="GO:0050660">
    <property type="term" value="F:flavin adenine dinucleotide binding"/>
    <property type="evidence" value="ECO:0007669"/>
    <property type="project" value="TreeGrafter"/>
</dbReference>
<protein>
    <recommendedName>
        <fullName evidence="9">NADPH--hemoprotein reductase</fullName>
        <ecNumber evidence="9">1.6.2.4</ecNumber>
    </recommendedName>
</protein>
<dbReference type="InterPro" id="IPR000898">
    <property type="entry name" value="Indolamine_dOase"/>
</dbReference>
<dbReference type="PANTHER" id="PTHR19384:SF17">
    <property type="entry name" value="NADPH--CYTOCHROME P450 REDUCTASE"/>
    <property type="match status" value="1"/>
</dbReference>
<dbReference type="OrthoDB" id="260519at2759"/>
<dbReference type="Gene3D" id="2.40.30.10">
    <property type="entry name" value="Translation factors"/>
    <property type="match status" value="1"/>
</dbReference>
<dbReference type="EC" id="1.6.2.4" evidence="9"/>
<dbReference type="PROSITE" id="PS50255">
    <property type="entry name" value="CYTOCHROME_B5_2"/>
    <property type="match status" value="1"/>
</dbReference>
<dbReference type="GO" id="GO:0019441">
    <property type="term" value="P:L-tryptophan catabolic process to kynurenine"/>
    <property type="evidence" value="ECO:0007669"/>
    <property type="project" value="InterPro"/>
</dbReference>
<dbReference type="EMBL" id="ML119139">
    <property type="protein sequence ID" value="RPB10911.1"/>
    <property type="molecule type" value="Genomic_DNA"/>
</dbReference>
<dbReference type="Pfam" id="PF00667">
    <property type="entry name" value="FAD_binding_1"/>
    <property type="match status" value="1"/>
</dbReference>
<proteinExistence type="inferred from homology"/>
<dbReference type="GO" id="GO:0046872">
    <property type="term" value="F:metal ion binding"/>
    <property type="evidence" value="ECO:0007669"/>
    <property type="project" value="UniProtKB-KW"/>
</dbReference>
<sequence length="1607" mass="176860">MAIHNSRCPVSGNSDASGSCPGSRSSSRMGPRGCAFSGFSLDAQQVLYGAPQGPNAPAIIYERERRTMVDVLLPSAPSKDQTRGLKNADILTPSSEDVLAAALGAPARRVLQRAESMGPRTGWRDGYLTSSHGFCPPDPSASPIALASSPGRVWSDLCARMPGLVGRGKIREAILELPLISGGPGVIPDQALWAATVCLGILASVYRYEERNDGHEGIIAGAHASAFLNATGDAEDEEEETKGIPRNVAIPLRTVCTRMGRPLPHLTQYDVSIYNYKLRDPTSVYPYVERFENMDLRWPVFQDLAERGFLICMAASHGCFTPGVELIARCQEMVMDRDNEGLLKELVALKEVVDQLGYVFHQISVNPGSGENFSNPVEWGQRYAKFSAPLSKRVPALSGLALPLFQLMDAFLGRKKYDSFLGLEALHLRTWLPLNIRAFITAVEQYYSVPEYVKSSGDSRLMGVMEGIVESYAGERGFMGTHRYKVYGFLEVVAKTGRTETNGGAGAADNQGRPWEEVHKTLSDSMIERLQPFRENISRKPHEMRGCFEECRFKAKIARRSFIDSDPDRSTAKVTVDLMQSGITFGPGDRLAVMPLNGWKEVVKLADVLSLIERLEEVVALERSSEWKRYAHHEAAVSRDKSAAVLRIKDILRKGHLSPLTKETVMQIHVLLRTSSSTVLKVLASETWPVRGSLGDLLSAAYSEVTQEVWDKAFNPEDLSWLVKLIPIEVPRTYSISSFSDELLPSSLDLTVSRVEHDISPALASSTGRDTSYWGVSSGFLNPHPEEERIINEIPGFANLEDTVLVGVSRPLNFQLPISPAAPVAMFAGGSGIAPFRSFWAKRILSGAVGRNILFLGVQSRKKLVYEEELRDHVRYNNLELHTAFSRDRKGLVYDPYLRDLVDKDMEPRYLDVAIVENGNTVCDVVMSTKLGGLGGYLYICGSVSVYETVISGIRKALYSNRAVTAKSADDLLATAFAERRFMLDIFMTPKAMSFKDPVISLSELSRNTGHREGSKTWIGVHGAVYDVTDFLPIHPGGSLIVAASAGLDATKTFDDLAHTSNPEVTSLLSKYFIGYMAPKPHLQSAELSALYDGWQDYLRTCVESLTTLSFEVKSLMKDDHIWFSGGMLNMGGVRKFYQFQSRLMQNAFSDLFGTKMQELYLKLTFSLMALQSSGSRFPDVMGIISRAQSSQSATKAQKEIAQIGDMVCNSGAAQSLERGLIRYAQSVTELDVRFLEQIREEICTGMDGFDLVASMKTTTKEKQRLFKVSAFLISLLERVAERLETFYAEIAQQSVYHPSIEENPARARWRLIKRRISDGSFFLFAQDVTLENQPVDAISEPLSPFQPLRQARMRQSVSFNQIVSNAHDMVNRLNHGRSIESFLQSNPAPHQQHHHQQPPPPANAAPRRLADMHTTRAQARSDNPKSSYTEHLDRKAAGRMTSFMSENVRALRRLSRIPLELDPAAVQHAMSVYGGGGGGGSHDGSSSGSSGGGGGGGARRMMAHPLITPERNISSRASSRDRSNRPVMMESLETRSASARPSHGRAESVGMAARFSPAHERSASVVSAARVHRKLSISSVDSLGGGGGGGDPMSRGLEALKKKFVL</sequence>
<dbReference type="InterPro" id="IPR037217">
    <property type="entry name" value="Trp/Indoleamine_2_3_dOase-like"/>
</dbReference>
<dbReference type="InterPro" id="IPR003097">
    <property type="entry name" value="CysJ-like_FAD-binding"/>
</dbReference>
<dbReference type="GO" id="GO:0016702">
    <property type="term" value="F:oxidoreductase activity, acting on single donors with incorporation of molecular oxygen, incorporation of two atoms of oxygen"/>
    <property type="evidence" value="ECO:0007669"/>
    <property type="project" value="UniProtKB-ARBA"/>
</dbReference>
<dbReference type="GO" id="GO:0010181">
    <property type="term" value="F:FMN binding"/>
    <property type="evidence" value="ECO:0007669"/>
    <property type="project" value="TreeGrafter"/>
</dbReference>
<dbReference type="InParanoid" id="A0A3N4KRB1"/>
<dbReference type="GO" id="GO:0003958">
    <property type="term" value="F:NADPH-hemoprotein reductase activity"/>
    <property type="evidence" value="ECO:0007669"/>
    <property type="project" value="UniProtKB-EC"/>
</dbReference>
<evidence type="ECO:0000256" key="2">
    <source>
        <dbReference type="ARBA" id="ARBA00007119"/>
    </source>
</evidence>
<evidence type="ECO:0000313" key="13">
    <source>
        <dbReference type="Proteomes" id="UP000277580"/>
    </source>
</evidence>
<feature type="region of interest" description="Disordered" evidence="10">
    <location>
        <begin position="1387"/>
        <end position="1408"/>
    </location>
</feature>
<organism evidence="12 13">
    <name type="scientific">Morchella conica CCBAS932</name>
    <dbReference type="NCBI Taxonomy" id="1392247"/>
    <lineage>
        <taxon>Eukaryota</taxon>
        <taxon>Fungi</taxon>
        <taxon>Dikarya</taxon>
        <taxon>Ascomycota</taxon>
        <taxon>Pezizomycotina</taxon>
        <taxon>Pezizomycetes</taxon>
        <taxon>Pezizales</taxon>
        <taxon>Morchellaceae</taxon>
        <taxon>Morchella</taxon>
    </lineage>
</organism>
<keyword evidence="3" id="KW-0349">Heme</keyword>
<gene>
    <name evidence="12" type="ORF">P167DRAFT_490268</name>
</gene>
<dbReference type="InterPro" id="IPR039261">
    <property type="entry name" value="FNR_nucleotide-bd"/>
</dbReference>
<dbReference type="GO" id="GO:0005829">
    <property type="term" value="C:cytosol"/>
    <property type="evidence" value="ECO:0007669"/>
    <property type="project" value="TreeGrafter"/>
</dbReference>
<keyword evidence="13" id="KW-1185">Reference proteome</keyword>
<dbReference type="InterPro" id="IPR001709">
    <property type="entry name" value="Flavoprot_Pyr_Nucl_cyt_Rdtase"/>
</dbReference>
<feature type="region of interest" description="Disordered" evidence="10">
    <location>
        <begin position="1"/>
        <end position="31"/>
    </location>
</feature>
<keyword evidence="5" id="KW-0479">Metal-binding</keyword>
<comment type="cofactor">
    <cofactor evidence="1">
        <name>FAD</name>
        <dbReference type="ChEBI" id="CHEBI:57692"/>
    </cofactor>
</comment>
<feature type="compositionally biased region" description="Gly residues" evidence="10">
    <location>
        <begin position="1474"/>
        <end position="1483"/>
    </location>
</feature>
<feature type="domain" description="Cytochrome b5 heme-binding" evidence="11">
    <location>
        <begin position="997"/>
        <end position="1078"/>
    </location>
</feature>
<keyword evidence="4" id="KW-0285">Flavoprotein</keyword>
<dbReference type="STRING" id="1392247.A0A3N4KRB1"/>
<reference evidence="12 13" key="1">
    <citation type="journal article" date="2018" name="Nat. Ecol. Evol.">
        <title>Pezizomycetes genomes reveal the molecular basis of ectomycorrhizal truffle lifestyle.</title>
        <authorList>
            <person name="Murat C."/>
            <person name="Payen T."/>
            <person name="Noel B."/>
            <person name="Kuo A."/>
            <person name="Morin E."/>
            <person name="Chen J."/>
            <person name="Kohler A."/>
            <person name="Krizsan K."/>
            <person name="Balestrini R."/>
            <person name="Da Silva C."/>
            <person name="Montanini B."/>
            <person name="Hainaut M."/>
            <person name="Levati E."/>
            <person name="Barry K.W."/>
            <person name="Belfiori B."/>
            <person name="Cichocki N."/>
            <person name="Clum A."/>
            <person name="Dockter R.B."/>
            <person name="Fauchery L."/>
            <person name="Guy J."/>
            <person name="Iotti M."/>
            <person name="Le Tacon F."/>
            <person name="Lindquist E.A."/>
            <person name="Lipzen A."/>
            <person name="Malagnac F."/>
            <person name="Mello A."/>
            <person name="Molinier V."/>
            <person name="Miyauchi S."/>
            <person name="Poulain J."/>
            <person name="Riccioni C."/>
            <person name="Rubini A."/>
            <person name="Sitrit Y."/>
            <person name="Splivallo R."/>
            <person name="Traeger S."/>
            <person name="Wang M."/>
            <person name="Zifcakova L."/>
            <person name="Wipf D."/>
            <person name="Zambonelli A."/>
            <person name="Paolocci F."/>
            <person name="Nowrousian M."/>
            <person name="Ottonello S."/>
            <person name="Baldrian P."/>
            <person name="Spatafora J.W."/>
            <person name="Henrissat B."/>
            <person name="Nagy L.G."/>
            <person name="Aury J.M."/>
            <person name="Wincker P."/>
            <person name="Grigoriev I.V."/>
            <person name="Bonfante P."/>
            <person name="Martin F.M."/>
        </authorList>
    </citation>
    <scope>NUCLEOTIDE SEQUENCE [LARGE SCALE GENOMIC DNA]</scope>
    <source>
        <strain evidence="12 13">CCBAS932</strain>
    </source>
</reference>
<evidence type="ECO:0000256" key="4">
    <source>
        <dbReference type="ARBA" id="ARBA00022630"/>
    </source>
</evidence>
<keyword evidence="8" id="KW-0408">Iron</keyword>
<evidence type="ECO:0000256" key="10">
    <source>
        <dbReference type="SAM" id="MobiDB-lite"/>
    </source>
</evidence>
<dbReference type="SMART" id="SM01117">
    <property type="entry name" value="Cyt-b5"/>
    <property type="match status" value="1"/>
</dbReference>
<evidence type="ECO:0000256" key="8">
    <source>
        <dbReference type="ARBA" id="ARBA00023004"/>
    </source>
</evidence>
<evidence type="ECO:0000256" key="6">
    <source>
        <dbReference type="ARBA" id="ARBA00022827"/>
    </source>
</evidence>
<comment type="similarity">
    <text evidence="2">Belongs to the indoleamine 2,3-dioxygenase family.</text>
</comment>
<evidence type="ECO:0000256" key="3">
    <source>
        <dbReference type="ARBA" id="ARBA00022617"/>
    </source>
</evidence>
<dbReference type="Pfam" id="PF00175">
    <property type="entry name" value="NAD_binding_1"/>
    <property type="match status" value="1"/>
</dbReference>
<evidence type="ECO:0000313" key="12">
    <source>
        <dbReference type="EMBL" id="RPB10911.1"/>
    </source>
</evidence>
<dbReference type="Pfam" id="PF00173">
    <property type="entry name" value="Cyt-b5"/>
    <property type="match status" value="1"/>
</dbReference>
<dbReference type="SUPFAM" id="SSF63380">
    <property type="entry name" value="Riboflavin synthase domain-like"/>
    <property type="match status" value="1"/>
</dbReference>
<name>A0A3N4KRB1_9PEZI</name>
<dbReference type="Proteomes" id="UP000277580">
    <property type="component" value="Unassembled WGS sequence"/>
</dbReference>
<dbReference type="InterPro" id="IPR023173">
    <property type="entry name" value="NADPH_Cyt_P450_Rdtase_alpha"/>
</dbReference>
<dbReference type="InterPro" id="IPR017938">
    <property type="entry name" value="Riboflavin_synthase-like_b-brl"/>
</dbReference>
<dbReference type="PANTHER" id="PTHR19384">
    <property type="entry name" value="NITRIC OXIDE SYNTHASE-RELATED"/>
    <property type="match status" value="1"/>
</dbReference>
<dbReference type="InterPro" id="IPR001433">
    <property type="entry name" value="OxRdtase_FAD/NAD-bd"/>
</dbReference>
<accession>A0A3N4KRB1</accession>
<dbReference type="Pfam" id="PF01231">
    <property type="entry name" value="IDO"/>
    <property type="match status" value="1"/>
</dbReference>
<evidence type="ECO:0000256" key="1">
    <source>
        <dbReference type="ARBA" id="ARBA00001974"/>
    </source>
</evidence>
<evidence type="ECO:0000259" key="11">
    <source>
        <dbReference type="PROSITE" id="PS50255"/>
    </source>
</evidence>
<dbReference type="PROSITE" id="PS00191">
    <property type="entry name" value="CYTOCHROME_B5_1"/>
    <property type="match status" value="1"/>
</dbReference>
<dbReference type="SUPFAM" id="SSF140959">
    <property type="entry name" value="Indolic compounds 2,3-dioxygenase-like"/>
    <property type="match status" value="1"/>
</dbReference>
<dbReference type="InterPro" id="IPR001199">
    <property type="entry name" value="Cyt_B5-like_heme/steroid-bd"/>
</dbReference>
<keyword evidence="7" id="KW-0560">Oxidoreductase</keyword>
<feature type="region of interest" description="Disordered" evidence="10">
    <location>
        <begin position="1473"/>
        <end position="1527"/>
    </location>
</feature>
<dbReference type="SUPFAM" id="SSF55856">
    <property type="entry name" value="Cytochrome b5-like heme/steroid binding domain"/>
    <property type="match status" value="1"/>
</dbReference>
<evidence type="ECO:0000256" key="7">
    <source>
        <dbReference type="ARBA" id="ARBA00023002"/>
    </source>
</evidence>
<evidence type="ECO:0000256" key="5">
    <source>
        <dbReference type="ARBA" id="ARBA00022723"/>
    </source>
</evidence>
<dbReference type="InterPro" id="IPR036400">
    <property type="entry name" value="Cyt_B5-like_heme/steroid_sf"/>
</dbReference>
<dbReference type="GO" id="GO:0020037">
    <property type="term" value="F:heme binding"/>
    <property type="evidence" value="ECO:0007669"/>
    <property type="project" value="InterPro"/>
</dbReference>
<dbReference type="SUPFAM" id="SSF52343">
    <property type="entry name" value="Ferredoxin reductase-like, C-terminal NADP-linked domain"/>
    <property type="match status" value="1"/>
</dbReference>
<dbReference type="InterPro" id="IPR018506">
    <property type="entry name" value="Cyt_B5_heme-BS"/>
</dbReference>
<evidence type="ECO:0000256" key="9">
    <source>
        <dbReference type="ARBA" id="ARBA00023797"/>
    </source>
</evidence>
<keyword evidence="6" id="KW-0274">FAD</keyword>
<dbReference type="Gene3D" id="1.20.58.480">
    <property type="match status" value="1"/>
</dbReference>
<dbReference type="Gene3D" id="1.20.990.10">
    <property type="entry name" value="NADPH-cytochrome p450 Reductase, Chain A, domain 3"/>
    <property type="match status" value="1"/>
</dbReference>
<dbReference type="PRINTS" id="PR00371">
    <property type="entry name" value="FPNCR"/>
</dbReference>
<dbReference type="Gene3D" id="3.10.120.10">
    <property type="entry name" value="Cytochrome b5-like heme/steroid binding domain"/>
    <property type="match status" value="1"/>
</dbReference>
<feature type="compositionally biased region" description="Low complexity" evidence="10">
    <location>
        <begin position="17"/>
        <end position="31"/>
    </location>
</feature>
<dbReference type="Gene3D" id="3.40.50.80">
    <property type="entry name" value="Nucleotide-binding domain of ferredoxin-NADP reductase (FNR) module"/>
    <property type="match status" value="1"/>
</dbReference>